<dbReference type="InterPro" id="IPR016181">
    <property type="entry name" value="Acyl_CoA_acyltransferase"/>
</dbReference>
<dbReference type="SUPFAM" id="SSF55729">
    <property type="entry name" value="Acyl-CoA N-acyltransferases (Nat)"/>
    <property type="match status" value="1"/>
</dbReference>
<feature type="domain" description="N-acetyltransferase" evidence="1">
    <location>
        <begin position="1"/>
        <end position="71"/>
    </location>
</feature>
<evidence type="ECO:0000313" key="2">
    <source>
        <dbReference type="EMBL" id="ETW99732.1"/>
    </source>
</evidence>
<dbReference type="GO" id="GO:0016747">
    <property type="term" value="F:acyltransferase activity, transferring groups other than amino-acyl groups"/>
    <property type="evidence" value="ECO:0007669"/>
    <property type="project" value="InterPro"/>
</dbReference>
<dbReference type="Gene3D" id="3.40.630.30">
    <property type="match status" value="1"/>
</dbReference>
<dbReference type="PROSITE" id="PS51186">
    <property type="entry name" value="GNAT"/>
    <property type="match status" value="1"/>
</dbReference>
<keyword evidence="3" id="KW-1185">Reference proteome</keyword>
<name>W4LP45_ENTF1</name>
<dbReference type="EMBL" id="AZHW01000408">
    <property type="protein sequence ID" value="ETW99732.1"/>
    <property type="molecule type" value="Genomic_DNA"/>
</dbReference>
<proteinExistence type="predicted"/>
<dbReference type="Pfam" id="PF13673">
    <property type="entry name" value="Acetyltransf_10"/>
    <property type="match status" value="1"/>
</dbReference>
<accession>W4LP45</accession>
<organism evidence="2 3">
    <name type="scientific">Entotheonella factor</name>
    <dbReference type="NCBI Taxonomy" id="1429438"/>
    <lineage>
        <taxon>Bacteria</taxon>
        <taxon>Pseudomonadati</taxon>
        <taxon>Nitrospinota/Tectimicrobiota group</taxon>
        <taxon>Candidatus Tectimicrobiota</taxon>
        <taxon>Candidatus Entotheonellia</taxon>
        <taxon>Candidatus Entotheonellales</taxon>
        <taxon>Candidatus Entotheonellaceae</taxon>
        <taxon>Candidatus Entotheonella</taxon>
    </lineage>
</organism>
<gene>
    <name evidence="2" type="ORF">ETSY1_13900</name>
</gene>
<dbReference type="HOGENOM" id="CLU_2732492_0_0_7"/>
<protein>
    <recommendedName>
        <fullName evidence="1">N-acetyltransferase domain-containing protein</fullName>
    </recommendedName>
</protein>
<comment type="caution">
    <text evidence="2">The sequence shown here is derived from an EMBL/GenBank/DDBJ whole genome shotgun (WGS) entry which is preliminary data.</text>
</comment>
<evidence type="ECO:0000313" key="3">
    <source>
        <dbReference type="Proteomes" id="UP000019141"/>
    </source>
</evidence>
<dbReference type="AlphaFoldDB" id="W4LP45"/>
<dbReference type="InterPro" id="IPR000182">
    <property type="entry name" value="GNAT_dom"/>
</dbReference>
<sequence>MVHRQFHKRGFGKQLLKFRLQKLRTDFPGVDIMLDTSQHTYRFFERFGFEVEHITPDGYGVGLDRYEMRLN</sequence>
<evidence type="ECO:0000259" key="1">
    <source>
        <dbReference type="PROSITE" id="PS51186"/>
    </source>
</evidence>
<dbReference type="Proteomes" id="UP000019141">
    <property type="component" value="Unassembled WGS sequence"/>
</dbReference>
<reference evidence="2 3" key="1">
    <citation type="journal article" date="2014" name="Nature">
        <title>An environmental bacterial taxon with a large and distinct metabolic repertoire.</title>
        <authorList>
            <person name="Wilson M.C."/>
            <person name="Mori T."/>
            <person name="Ruckert C."/>
            <person name="Uria A.R."/>
            <person name="Helf M.J."/>
            <person name="Takada K."/>
            <person name="Gernert C."/>
            <person name="Steffens U.A."/>
            <person name="Heycke N."/>
            <person name="Schmitt S."/>
            <person name="Rinke C."/>
            <person name="Helfrich E.J."/>
            <person name="Brachmann A.O."/>
            <person name="Gurgui C."/>
            <person name="Wakimoto T."/>
            <person name="Kracht M."/>
            <person name="Crusemann M."/>
            <person name="Hentschel U."/>
            <person name="Abe I."/>
            <person name="Matsunaga S."/>
            <person name="Kalinowski J."/>
            <person name="Takeyama H."/>
            <person name="Piel J."/>
        </authorList>
    </citation>
    <scope>NUCLEOTIDE SEQUENCE [LARGE SCALE GENOMIC DNA]</scope>
    <source>
        <strain evidence="3">TSY1</strain>
    </source>
</reference>